<dbReference type="Proteomes" id="UP000031668">
    <property type="component" value="Unassembled WGS sequence"/>
</dbReference>
<keyword evidence="2" id="KW-1185">Reference proteome</keyword>
<accession>A0A0C2MYH3</accession>
<organism evidence="1 2">
    <name type="scientific">Thelohanellus kitauei</name>
    <name type="common">Myxosporean</name>
    <dbReference type="NCBI Taxonomy" id="669202"/>
    <lineage>
        <taxon>Eukaryota</taxon>
        <taxon>Metazoa</taxon>
        <taxon>Cnidaria</taxon>
        <taxon>Myxozoa</taxon>
        <taxon>Myxosporea</taxon>
        <taxon>Bivalvulida</taxon>
        <taxon>Platysporina</taxon>
        <taxon>Myxobolidae</taxon>
        <taxon>Thelohanellus</taxon>
    </lineage>
</organism>
<comment type="caution">
    <text evidence="1">The sequence shown here is derived from an EMBL/GenBank/DDBJ whole genome shotgun (WGS) entry which is preliminary data.</text>
</comment>
<dbReference type="EMBL" id="JWZT01003490">
    <property type="protein sequence ID" value="KII66662.1"/>
    <property type="molecule type" value="Genomic_DNA"/>
</dbReference>
<evidence type="ECO:0000313" key="2">
    <source>
        <dbReference type="Proteomes" id="UP000031668"/>
    </source>
</evidence>
<gene>
    <name evidence="1" type="ORF">RF11_12690</name>
</gene>
<proteinExistence type="predicted"/>
<dbReference type="AlphaFoldDB" id="A0A0C2MYH3"/>
<evidence type="ECO:0000313" key="1">
    <source>
        <dbReference type="EMBL" id="KII66662.1"/>
    </source>
</evidence>
<sequence length="149" mass="16842">MYHLGVLARCPSLFGIVIAEQFRPVEFGFSLVMDRSRIVYDIIATPRTHPFESPDAVIESFWSPSALAGSAPGQQREIYGSGYLSASEESWRVSNYPEGKMSIKIRIVCDYSNHRKLTNQSHIDLRRGFQDEPTCWRLAITWIVKSGSG</sequence>
<protein>
    <submittedName>
        <fullName evidence="1">Uncharacterized protein</fullName>
    </submittedName>
</protein>
<name>A0A0C2MYH3_THEKT</name>
<reference evidence="1 2" key="1">
    <citation type="journal article" date="2014" name="Genome Biol. Evol.">
        <title>The genome of the myxosporean Thelohanellus kitauei shows adaptations to nutrient acquisition within its fish host.</title>
        <authorList>
            <person name="Yang Y."/>
            <person name="Xiong J."/>
            <person name="Zhou Z."/>
            <person name="Huo F."/>
            <person name="Miao W."/>
            <person name="Ran C."/>
            <person name="Liu Y."/>
            <person name="Zhang J."/>
            <person name="Feng J."/>
            <person name="Wang M."/>
            <person name="Wang M."/>
            <person name="Wang L."/>
            <person name="Yao B."/>
        </authorList>
    </citation>
    <scope>NUCLEOTIDE SEQUENCE [LARGE SCALE GENOMIC DNA]</scope>
    <source>
        <strain evidence="1">Wuqing</strain>
    </source>
</reference>